<evidence type="ECO:0000313" key="9">
    <source>
        <dbReference type="Proteomes" id="UP000761534"/>
    </source>
</evidence>
<dbReference type="InterPro" id="IPR011701">
    <property type="entry name" value="MFS"/>
</dbReference>
<feature type="transmembrane region" description="Helical" evidence="7">
    <location>
        <begin position="354"/>
        <end position="376"/>
    </location>
</feature>
<feature type="transmembrane region" description="Helical" evidence="7">
    <location>
        <begin position="124"/>
        <end position="144"/>
    </location>
</feature>
<evidence type="ECO:0000313" key="8">
    <source>
        <dbReference type="EMBL" id="KAA8917480.1"/>
    </source>
</evidence>
<dbReference type="GO" id="GO:0016020">
    <property type="term" value="C:membrane"/>
    <property type="evidence" value="ECO:0007669"/>
    <property type="project" value="UniProtKB-SubCell"/>
</dbReference>
<evidence type="ECO:0000256" key="6">
    <source>
        <dbReference type="ARBA" id="ARBA00037968"/>
    </source>
</evidence>
<keyword evidence="3 7" id="KW-0812">Transmembrane</keyword>
<comment type="similarity">
    <text evidence="6">Belongs to the major facilitator superfamily. Allantoate permease family.</text>
</comment>
<protein>
    <recommendedName>
        <fullName evidence="10">Major facilitator superfamily (MFS) profile domain-containing protein</fullName>
    </recommendedName>
</protein>
<dbReference type="PANTHER" id="PTHR43791">
    <property type="entry name" value="PERMEASE-RELATED"/>
    <property type="match status" value="1"/>
</dbReference>
<evidence type="ECO:0000256" key="7">
    <source>
        <dbReference type="SAM" id="Phobius"/>
    </source>
</evidence>
<proteinExistence type="inferred from homology"/>
<dbReference type="OrthoDB" id="6730379at2759"/>
<sequence length="503" mass="56309">MTEEEEKKQQVVIDVESGSISDAKAPKDGDLALALAKQSQGIVIDEETNRRLLRKVDFYICPLMMLVYAIQYMDKISNSGASVMGLIEDLNMEGTMYNWTGTGFYLGYLVFEIPASLMLQRFPVAKTCGTFICIWGFILAMASVPHNYAGFETLRVLLGMMESSVTPAFVIITAQWYRREEQFFRTTIWFGCNGIGTILGSAIAYGFYKRDMNIGTPIAGWRLMLITIGVMTIVLGVAVILHIPDTPAQAWFLNEQERLQVVERIRDNKQGFGNRHFKKDQLIETLTDIRTYLLFFYCIASNIPNGGTTNFGSLLLTGLGFTNERSLLMNMPGGAIEFIVLPVCGFIARRVGHFMIVGIITACLFQVLPCCLLAWGNDKAQLAGYMMNNASPVSFVCMLSSIGSNTAGHTKKVLTNAVYLIGYCIGNLIGPLTFMEKEAPRYTSAKLSMAICSIIMTAIQCVMLYVNWAENRRRDKKNEKLNMENSEFADLTDKQNPEFRYLL</sequence>
<keyword evidence="5 7" id="KW-0472">Membrane</keyword>
<accession>A0A642VDL7</accession>
<dbReference type="VEuPathDB" id="FungiDB:TRICI_000346"/>
<feature type="transmembrane region" description="Helical" evidence="7">
    <location>
        <begin position="414"/>
        <end position="435"/>
    </location>
</feature>
<dbReference type="Gene3D" id="1.20.1250.20">
    <property type="entry name" value="MFS general substrate transporter like domains"/>
    <property type="match status" value="2"/>
</dbReference>
<dbReference type="PANTHER" id="PTHR43791:SF1">
    <property type="entry name" value="ALLANTOATE PERMEASE"/>
    <property type="match status" value="1"/>
</dbReference>
<keyword evidence="9" id="KW-1185">Reference proteome</keyword>
<comment type="caution">
    <text evidence="8">The sequence shown here is derived from an EMBL/GenBank/DDBJ whole genome shotgun (WGS) entry which is preliminary data.</text>
</comment>
<evidence type="ECO:0000256" key="1">
    <source>
        <dbReference type="ARBA" id="ARBA00004141"/>
    </source>
</evidence>
<feature type="transmembrane region" description="Helical" evidence="7">
    <location>
        <begin position="327"/>
        <end position="347"/>
    </location>
</feature>
<dbReference type="Proteomes" id="UP000761534">
    <property type="component" value="Unassembled WGS sequence"/>
</dbReference>
<name>A0A642VDL7_9ASCO</name>
<feature type="transmembrane region" description="Helical" evidence="7">
    <location>
        <begin position="220"/>
        <end position="243"/>
    </location>
</feature>
<feature type="transmembrane region" description="Helical" evidence="7">
    <location>
        <begin position="188"/>
        <end position="208"/>
    </location>
</feature>
<gene>
    <name evidence="8" type="ORF">TRICI_000346</name>
</gene>
<organism evidence="8 9">
    <name type="scientific">Trichomonascus ciferrii</name>
    <dbReference type="NCBI Taxonomy" id="44093"/>
    <lineage>
        <taxon>Eukaryota</taxon>
        <taxon>Fungi</taxon>
        <taxon>Dikarya</taxon>
        <taxon>Ascomycota</taxon>
        <taxon>Saccharomycotina</taxon>
        <taxon>Dipodascomycetes</taxon>
        <taxon>Dipodascales</taxon>
        <taxon>Trichomonascaceae</taxon>
        <taxon>Trichomonascus</taxon>
        <taxon>Trichomonascus ciferrii complex</taxon>
    </lineage>
</organism>
<dbReference type="FunFam" id="1.20.1250.20:FF:000064">
    <property type="entry name" value="MFS allantoate transporter"/>
    <property type="match status" value="1"/>
</dbReference>
<dbReference type="GO" id="GO:0022857">
    <property type="term" value="F:transmembrane transporter activity"/>
    <property type="evidence" value="ECO:0007669"/>
    <property type="project" value="InterPro"/>
</dbReference>
<comment type="subcellular location">
    <subcellularLocation>
        <location evidence="1">Membrane</location>
        <topology evidence="1">Multi-pass membrane protein</topology>
    </subcellularLocation>
</comment>
<keyword evidence="4 7" id="KW-1133">Transmembrane helix</keyword>
<dbReference type="SUPFAM" id="SSF103473">
    <property type="entry name" value="MFS general substrate transporter"/>
    <property type="match status" value="1"/>
</dbReference>
<keyword evidence="2" id="KW-0813">Transport</keyword>
<evidence type="ECO:0000256" key="4">
    <source>
        <dbReference type="ARBA" id="ARBA00022989"/>
    </source>
</evidence>
<dbReference type="InterPro" id="IPR036259">
    <property type="entry name" value="MFS_trans_sf"/>
</dbReference>
<dbReference type="CDD" id="cd17327">
    <property type="entry name" value="MFS_FEN2_like"/>
    <property type="match status" value="1"/>
</dbReference>
<feature type="transmembrane region" description="Helical" evidence="7">
    <location>
        <begin position="447"/>
        <end position="468"/>
    </location>
</feature>
<evidence type="ECO:0000256" key="2">
    <source>
        <dbReference type="ARBA" id="ARBA00022448"/>
    </source>
</evidence>
<feature type="transmembrane region" description="Helical" evidence="7">
    <location>
        <begin position="56"/>
        <end position="73"/>
    </location>
</feature>
<reference evidence="8" key="1">
    <citation type="journal article" date="2019" name="G3 (Bethesda)">
        <title>Genome Assemblies of Two Rare Opportunistic Yeast Pathogens: Diutina rugosa (syn. Candida rugosa) and Trichomonascus ciferrii (syn. Candida ciferrii).</title>
        <authorList>
            <person name="Mixao V."/>
            <person name="Saus E."/>
            <person name="Hansen A.P."/>
            <person name="Lass-Florl C."/>
            <person name="Gabaldon T."/>
        </authorList>
    </citation>
    <scope>NUCLEOTIDE SEQUENCE</scope>
    <source>
        <strain evidence="8">CBS 4856</strain>
    </source>
</reference>
<evidence type="ECO:0008006" key="10">
    <source>
        <dbReference type="Google" id="ProtNLM"/>
    </source>
</evidence>
<dbReference type="Pfam" id="PF07690">
    <property type="entry name" value="MFS_1"/>
    <property type="match status" value="1"/>
</dbReference>
<evidence type="ECO:0000256" key="5">
    <source>
        <dbReference type="ARBA" id="ARBA00023136"/>
    </source>
</evidence>
<dbReference type="AlphaFoldDB" id="A0A642VDL7"/>
<dbReference type="EMBL" id="SWFS01000032">
    <property type="protein sequence ID" value="KAA8917480.1"/>
    <property type="molecule type" value="Genomic_DNA"/>
</dbReference>
<evidence type="ECO:0000256" key="3">
    <source>
        <dbReference type="ARBA" id="ARBA00022692"/>
    </source>
</evidence>